<dbReference type="AlphaFoldDB" id="A0A8S1L7H1"/>
<organism evidence="2 3">
    <name type="scientific">Paramecium primaurelia</name>
    <dbReference type="NCBI Taxonomy" id="5886"/>
    <lineage>
        <taxon>Eukaryota</taxon>
        <taxon>Sar</taxon>
        <taxon>Alveolata</taxon>
        <taxon>Ciliophora</taxon>
        <taxon>Intramacronucleata</taxon>
        <taxon>Oligohymenophorea</taxon>
        <taxon>Peniculida</taxon>
        <taxon>Parameciidae</taxon>
        <taxon>Paramecium</taxon>
    </lineage>
</organism>
<protein>
    <submittedName>
        <fullName evidence="2">Uncharacterized protein</fullName>
    </submittedName>
</protein>
<dbReference type="GO" id="GO:0005929">
    <property type="term" value="C:cilium"/>
    <property type="evidence" value="ECO:0007669"/>
    <property type="project" value="TreeGrafter"/>
</dbReference>
<evidence type="ECO:0000313" key="2">
    <source>
        <dbReference type="EMBL" id="CAD8063367.1"/>
    </source>
</evidence>
<keyword evidence="3" id="KW-1185">Reference proteome</keyword>
<proteinExistence type="predicted"/>
<dbReference type="PANTHER" id="PTHR33724">
    <property type="entry name" value="INTRAFLAGELLAR TRANSPORT PROTEIN 43 HOMOLOG"/>
    <property type="match status" value="1"/>
</dbReference>
<dbReference type="Proteomes" id="UP000688137">
    <property type="component" value="Unassembled WGS sequence"/>
</dbReference>
<dbReference type="GO" id="GO:0035721">
    <property type="term" value="P:intraciliary retrograde transport"/>
    <property type="evidence" value="ECO:0007669"/>
    <property type="project" value="TreeGrafter"/>
</dbReference>
<dbReference type="InterPro" id="IPR029302">
    <property type="entry name" value="IFT43"/>
</dbReference>
<evidence type="ECO:0000256" key="1">
    <source>
        <dbReference type="ARBA" id="ARBA00022794"/>
    </source>
</evidence>
<gene>
    <name evidence="2" type="ORF">PPRIM_AZ9-3.1.T0340286</name>
</gene>
<reference evidence="2" key="1">
    <citation type="submission" date="2021-01" db="EMBL/GenBank/DDBJ databases">
        <authorList>
            <consortium name="Genoscope - CEA"/>
            <person name="William W."/>
        </authorList>
    </citation>
    <scope>NUCLEOTIDE SEQUENCE</scope>
</reference>
<dbReference type="GO" id="GO:0030991">
    <property type="term" value="C:intraciliary transport particle A"/>
    <property type="evidence" value="ECO:0007669"/>
    <property type="project" value="InterPro"/>
</dbReference>
<keyword evidence="1" id="KW-0970">Cilium biogenesis/degradation</keyword>
<dbReference type="EMBL" id="CAJJDM010000033">
    <property type="protein sequence ID" value="CAD8063367.1"/>
    <property type="molecule type" value="Genomic_DNA"/>
</dbReference>
<dbReference type="Pfam" id="PF15305">
    <property type="entry name" value="IFT43"/>
    <property type="match status" value="1"/>
</dbReference>
<comment type="caution">
    <text evidence="2">The sequence shown here is derived from an EMBL/GenBank/DDBJ whole genome shotgun (WGS) entry which is preliminary data.</text>
</comment>
<evidence type="ECO:0000313" key="3">
    <source>
        <dbReference type="Proteomes" id="UP000688137"/>
    </source>
</evidence>
<dbReference type="OMA" id="WEQNNED"/>
<accession>A0A8S1L7H1</accession>
<name>A0A8S1L7H1_PARPR</name>
<sequence>MAKQGWGFSGNNIKLNTNNRVEKKLNIWETAGKADDIQYIPDAEEEKKPQNQISDAGVVLGQKLQNINELQNLAKISSLPQPADDIDFSILTQVLRPIEEIQEIDEQWEFSKLKTEMQEIVNKLYSNKTNS</sequence>
<dbReference type="PANTHER" id="PTHR33724:SF1">
    <property type="entry name" value="INTRAFLAGELLAR TRANSPORT PROTEIN 43 HOMOLOG"/>
    <property type="match status" value="1"/>
</dbReference>